<reference evidence="2 3" key="1">
    <citation type="submission" date="2011-02" db="EMBL/GenBank/DDBJ databases">
        <title>The Genome Sequence of Sphaeroforma arctica JP610.</title>
        <authorList>
            <consortium name="The Broad Institute Genome Sequencing Platform"/>
            <person name="Russ C."/>
            <person name="Cuomo C."/>
            <person name="Young S.K."/>
            <person name="Zeng Q."/>
            <person name="Gargeya S."/>
            <person name="Alvarado L."/>
            <person name="Berlin A."/>
            <person name="Chapman S.B."/>
            <person name="Chen Z."/>
            <person name="Freedman E."/>
            <person name="Gellesch M."/>
            <person name="Goldberg J."/>
            <person name="Griggs A."/>
            <person name="Gujja S."/>
            <person name="Heilman E."/>
            <person name="Heiman D."/>
            <person name="Howarth C."/>
            <person name="Mehta T."/>
            <person name="Neiman D."/>
            <person name="Pearson M."/>
            <person name="Roberts A."/>
            <person name="Saif S."/>
            <person name="Shea T."/>
            <person name="Shenoy N."/>
            <person name="Sisk P."/>
            <person name="Stolte C."/>
            <person name="Sykes S."/>
            <person name="White J."/>
            <person name="Yandava C."/>
            <person name="Burger G."/>
            <person name="Gray M.W."/>
            <person name="Holland P.W.H."/>
            <person name="King N."/>
            <person name="Lang F.B.F."/>
            <person name="Roger A.J."/>
            <person name="Ruiz-Trillo I."/>
            <person name="Haas B."/>
            <person name="Nusbaum C."/>
            <person name="Birren B."/>
        </authorList>
    </citation>
    <scope>NUCLEOTIDE SEQUENCE [LARGE SCALE GENOMIC DNA]</scope>
    <source>
        <strain evidence="2 3">JP610</strain>
    </source>
</reference>
<dbReference type="RefSeq" id="XP_014146250.1">
    <property type="nucleotide sequence ID" value="XM_014290775.1"/>
</dbReference>
<feature type="compositionally biased region" description="Polar residues" evidence="1">
    <location>
        <begin position="29"/>
        <end position="57"/>
    </location>
</feature>
<feature type="compositionally biased region" description="Basic and acidic residues" evidence="1">
    <location>
        <begin position="8"/>
        <end position="18"/>
    </location>
</feature>
<feature type="region of interest" description="Disordered" evidence="1">
    <location>
        <begin position="1"/>
        <end position="70"/>
    </location>
</feature>
<gene>
    <name evidence="2" type="ORF">SARC_15095</name>
</gene>
<keyword evidence="3" id="KW-1185">Reference proteome</keyword>
<dbReference type="EMBL" id="KQ247201">
    <property type="protein sequence ID" value="KNC72348.1"/>
    <property type="molecule type" value="Genomic_DNA"/>
</dbReference>
<sequence>MGKKGKRSSKEPRIKTGEHLQAPPLLSKPPSTGNISTSNGKGMGSSNDSLIPQNSGVSDISDMDSDDDIE</sequence>
<organism evidence="2 3">
    <name type="scientific">Sphaeroforma arctica JP610</name>
    <dbReference type="NCBI Taxonomy" id="667725"/>
    <lineage>
        <taxon>Eukaryota</taxon>
        <taxon>Ichthyosporea</taxon>
        <taxon>Ichthyophonida</taxon>
        <taxon>Sphaeroforma</taxon>
    </lineage>
</organism>
<evidence type="ECO:0000313" key="3">
    <source>
        <dbReference type="Proteomes" id="UP000054560"/>
    </source>
</evidence>
<proteinExistence type="predicted"/>
<dbReference type="Proteomes" id="UP000054560">
    <property type="component" value="Unassembled WGS sequence"/>
</dbReference>
<dbReference type="AlphaFoldDB" id="A0A0L0F8A9"/>
<evidence type="ECO:0000256" key="1">
    <source>
        <dbReference type="SAM" id="MobiDB-lite"/>
    </source>
</evidence>
<protein>
    <submittedName>
        <fullName evidence="2">Uncharacterized protein</fullName>
    </submittedName>
</protein>
<dbReference type="GeneID" id="25915599"/>
<feature type="compositionally biased region" description="Acidic residues" evidence="1">
    <location>
        <begin position="61"/>
        <end position="70"/>
    </location>
</feature>
<evidence type="ECO:0000313" key="2">
    <source>
        <dbReference type="EMBL" id="KNC72348.1"/>
    </source>
</evidence>
<name>A0A0L0F8A9_9EUKA</name>
<feature type="non-terminal residue" evidence="2">
    <location>
        <position position="70"/>
    </location>
</feature>
<accession>A0A0L0F8A9</accession>